<feature type="binding site" evidence="1">
    <location>
        <position position="343"/>
    </location>
    <ligand>
        <name>Zn(2+)</name>
        <dbReference type="ChEBI" id="CHEBI:29105"/>
    </ligand>
</feature>
<comment type="caution">
    <text evidence="2">The sequence shown here is derived from an EMBL/GenBank/DDBJ whole genome shotgun (WGS) entry which is preliminary data.</text>
</comment>
<sequence length="417" mass="43343">MNRDEACSALPPGAEHAMEIADRYARPDAAGLPSDQPWWHQSLAHGAPGIALLHIELAAAGLRPFRRAHDWLTVIAAKPVTTGPSAGLFYGAPAVARVLAGAAAVRPGAYRSALTALTGRIAADAGARVEAAHARMDAGQLPLMSEFDTIRGLAGVGAYLLRHDPGSTVLPAVLRCLVRLTQPLSLDADTLPGWWTPTGPTGRDEDEFPGGHGNFGLAHGITGPLALLAQALRQGITADGQREAIETICAWLDAWHIDTTAGHRWPYMITRDEARSAPTGVRHSGATRRPSWCYGTAGIARSLHQAAVALGDSTRRRTAEDALLGALTDPTQDALVSDASLCHGHAGLARITARAAADAAGATAARLRALSCALVDRAVAAPVRSDPGLLEGSAGVALSTLAAATEPVTSWDTCLLI</sequence>
<dbReference type="PRINTS" id="PR01955">
    <property type="entry name" value="LANCFRANKIA"/>
</dbReference>
<evidence type="ECO:0000313" key="2">
    <source>
        <dbReference type="EMBL" id="REE98997.1"/>
    </source>
</evidence>
<protein>
    <submittedName>
        <fullName evidence="2">Lanthionine synthetase-like protein</fullName>
    </submittedName>
</protein>
<name>A0A3D9STR3_9ACTN</name>
<dbReference type="Proteomes" id="UP000256661">
    <property type="component" value="Unassembled WGS sequence"/>
</dbReference>
<dbReference type="SMART" id="SM01260">
    <property type="entry name" value="LANC_like"/>
    <property type="match status" value="1"/>
</dbReference>
<dbReference type="CDD" id="cd04793">
    <property type="entry name" value="LanC"/>
    <property type="match status" value="1"/>
</dbReference>
<dbReference type="OrthoDB" id="1882482at2"/>
<dbReference type="InterPro" id="IPR007822">
    <property type="entry name" value="LANC-like"/>
</dbReference>
<keyword evidence="3" id="KW-1185">Reference proteome</keyword>
<dbReference type="InterPro" id="IPR033889">
    <property type="entry name" value="LanC"/>
</dbReference>
<feature type="binding site" evidence="1">
    <location>
        <position position="293"/>
    </location>
    <ligand>
        <name>Zn(2+)</name>
        <dbReference type="ChEBI" id="CHEBI:29105"/>
    </ligand>
</feature>
<dbReference type="GO" id="GO:0031179">
    <property type="term" value="P:peptide modification"/>
    <property type="evidence" value="ECO:0007669"/>
    <property type="project" value="InterPro"/>
</dbReference>
<dbReference type="Pfam" id="PF05147">
    <property type="entry name" value="LANC_like"/>
    <property type="match status" value="1"/>
</dbReference>
<dbReference type="EMBL" id="QTTT01000001">
    <property type="protein sequence ID" value="REE98997.1"/>
    <property type="molecule type" value="Genomic_DNA"/>
</dbReference>
<dbReference type="Gene3D" id="1.50.10.20">
    <property type="match status" value="1"/>
</dbReference>
<accession>A0A3D9STR3</accession>
<organism evidence="2 3">
    <name type="scientific">Thermomonospora umbrina</name>
    <dbReference type="NCBI Taxonomy" id="111806"/>
    <lineage>
        <taxon>Bacteria</taxon>
        <taxon>Bacillati</taxon>
        <taxon>Actinomycetota</taxon>
        <taxon>Actinomycetes</taxon>
        <taxon>Streptosporangiales</taxon>
        <taxon>Thermomonosporaceae</taxon>
        <taxon>Thermomonospora</taxon>
    </lineage>
</organism>
<keyword evidence="1" id="KW-0479">Metal-binding</keyword>
<dbReference type="PRINTS" id="PR01950">
    <property type="entry name" value="LANCSUPER"/>
</dbReference>
<dbReference type="SUPFAM" id="SSF158745">
    <property type="entry name" value="LanC-like"/>
    <property type="match status" value="1"/>
</dbReference>
<gene>
    <name evidence="2" type="ORF">DFJ69_4496</name>
</gene>
<feature type="binding site" evidence="1">
    <location>
        <position position="342"/>
    </location>
    <ligand>
        <name>Zn(2+)</name>
        <dbReference type="ChEBI" id="CHEBI:29105"/>
    </ligand>
</feature>
<evidence type="ECO:0000256" key="1">
    <source>
        <dbReference type="PIRSR" id="PIRSR607822-1"/>
    </source>
</evidence>
<proteinExistence type="predicted"/>
<keyword evidence="1" id="KW-0862">Zinc</keyword>
<dbReference type="AlphaFoldDB" id="A0A3D9STR3"/>
<dbReference type="GO" id="GO:0046872">
    <property type="term" value="F:metal ion binding"/>
    <property type="evidence" value="ECO:0007669"/>
    <property type="project" value="UniProtKB-KW"/>
</dbReference>
<reference evidence="2 3" key="1">
    <citation type="submission" date="2018-08" db="EMBL/GenBank/DDBJ databases">
        <title>Sequencing the genomes of 1000 actinobacteria strains.</title>
        <authorList>
            <person name="Klenk H.-P."/>
        </authorList>
    </citation>
    <scope>NUCLEOTIDE SEQUENCE [LARGE SCALE GENOMIC DNA]</scope>
    <source>
        <strain evidence="2 3">DSM 43927</strain>
    </source>
</reference>
<evidence type="ECO:0000313" key="3">
    <source>
        <dbReference type="Proteomes" id="UP000256661"/>
    </source>
</evidence>